<dbReference type="RefSeq" id="WP_281766308.1">
    <property type="nucleotide sequence ID" value="NZ_BRVO01000004.1"/>
</dbReference>
<dbReference type="InterPro" id="IPR038636">
    <property type="entry name" value="Wzi_sf"/>
</dbReference>
<accession>A0ABQ5MMS4</accession>
<name>A0ABQ5MMS4_9FLAO</name>
<evidence type="ECO:0008006" key="4">
    <source>
        <dbReference type="Google" id="ProtNLM"/>
    </source>
</evidence>
<keyword evidence="1" id="KW-0732">Signal</keyword>
<protein>
    <recommendedName>
        <fullName evidence="4">Gliding motility protein RemB</fullName>
    </recommendedName>
</protein>
<dbReference type="Proteomes" id="UP001143543">
    <property type="component" value="Unassembled WGS sequence"/>
</dbReference>
<comment type="caution">
    <text evidence="2">The sequence shown here is derived from an EMBL/GenBank/DDBJ whole genome shotgun (WGS) entry which is preliminary data.</text>
</comment>
<evidence type="ECO:0000313" key="3">
    <source>
        <dbReference type="Proteomes" id="UP001143543"/>
    </source>
</evidence>
<sequence length="707" mass="81256">MNKYLIIFLLCVVANFGFAQTTNSVITESYPVFEACDSVADQKACFNATLLSEIKKLFTAPSDYQVPVEGVEINVLFEVTEEGVFKVFYTDVDDVDLKNEVERVFEGLPNVKPSIYNGRPVFRQFKIAFKYPFSQGAGRTYAEIVAADTIKTKEALSDPFAKASATLQYDSVSRKSAYQNKEFGSNLNVPFHHQRYAIFDPAMNAVGTNSHTASKPFLFTEVEKYYDLEKYTNSLMQDRRTWFGKKFWNEHFATVTGEDYWMAFDIVADLRLGRDTYSSTSTYNNTRAVQIQGGLGKKLNFYTSFYESQGRFASYFNDYAESMAPDGGNPAIIPGRGIAKEFGEDAYDYPVAEAYLSYSPTDFFNVQFGQGKNFIGDGYRSLITSDVASPYPFLKLNTSFWKFKYTNTWMWLKDVRRDATEDGAYLTKYMATHYLSWNVSKKLNLGFFESVIWKDDNHRGFDVSYLNPLIFYRAMEFYAGSRSGNALIGLTGKYKFNNRVNMYGQFVLDELSVGNINSGEQSWANKFALQLGAKYYDAFHVKDLMLQLEYNQARPYTYSHEEVEYNYGHNNQSMAHLWGANFKEVIAMANYRFDRWFGYGKITYGQRGLDFNTADDTFSYGSNIYRSYDDRVGDTGIEMLQGNKTSIFITELQAGYVVNPVTNLRLYGNILIRNYDPNAITETDFKQNTVWFTLGFRTDLFNWYNDF</sequence>
<dbReference type="Gene3D" id="2.40.160.130">
    <property type="entry name" value="Capsule assembly protein Wzi"/>
    <property type="match status" value="1"/>
</dbReference>
<proteinExistence type="predicted"/>
<keyword evidence="3" id="KW-1185">Reference proteome</keyword>
<evidence type="ECO:0000256" key="1">
    <source>
        <dbReference type="SAM" id="SignalP"/>
    </source>
</evidence>
<reference evidence="2" key="1">
    <citation type="submission" date="2022-07" db="EMBL/GenBank/DDBJ databases">
        <title>Taxonomy of Novel Oxalotrophic and Methylotrophic Bacteria.</title>
        <authorList>
            <person name="Sahin N."/>
            <person name="Tani A."/>
        </authorList>
    </citation>
    <scope>NUCLEOTIDE SEQUENCE</scope>
    <source>
        <strain evidence="2">Y10</strain>
    </source>
</reference>
<organism evidence="2 3">
    <name type="scientific">Neptunitalea lumnitzerae</name>
    <dbReference type="NCBI Taxonomy" id="2965509"/>
    <lineage>
        <taxon>Bacteria</taxon>
        <taxon>Pseudomonadati</taxon>
        <taxon>Bacteroidota</taxon>
        <taxon>Flavobacteriia</taxon>
        <taxon>Flavobacteriales</taxon>
        <taxon>Flavobacteriaceae</taxon>
        <taxon>Neptunitalea</taxon>
    </lineage>
</organism>
<dbReference type="EMBL" id="BRVO01000004">
    <property type="protein sequence ID" value="GLB50674.1"/>
    <property type="molecule type" value="Genomic_DNA"/>
</dbReference>
<feature type="chain" id="PRO_5046614010" description="Gliding motility protein RemB" evidence="1">
    <location>
        <begin position="20"/>
        <end position="707"/>
    </location>
</feature>
<evidence type="ECO:0000313" key="2">
    <source>
        <dbReference type="EMBL" id="GLB50674.1"/>
    </source>
</evidence>
<feature type="signal peptide" evidence="1">
    <location>
        <begin position="1"/>
        <end position="19"/>
    </location>
</feature>
<gene>
    <name evidence="2" type="ORF">Y10_30420</name>
</gene>